<keyword evidence="1" id="KW-0408">Iron</keyword>
<proteinExistence type="predicted"/>
<dbReference type="PANTHER" id="PTHR43151">
    <property type="entry name" value="FEOA FAMILY PROTEIN"/>
    <property type="match status" value="1"/>
</dbReference>
<dbReference type="EMBL" id="LYXE01000063">
    <property type="protein sequence ID" value="PDV99816.1"/>
    <property type="molecule type" value="Genomic_DNA"/>
</dbReference>
<dbReference type="PANTHER" id="PTHR43151:SF2">
    <property type="entry name" value="FE(2+) TRANSPORT PROTEIN A-RELATED"/>
    <property type="match status" value="1"/>
</dbReference>
<dbReference type="SUPFAM" id="SSF50037">
    <property type="entry name" value="C-terminal domain of transcriptional repressors"/>
    <property type="match status" value="1"/>
</dbReference>
<dbReference type="RefSeq" id="WP_097651579.1">
    <property type="nucleotide sequence ID" value="NZ_LYXE01000063.1"/>
</dbReference>
<dbReference type="OrthoDB" id="163764at2"/>
<dbReference type="Gene3D" id="2.30.30.90">
    <property type="match status" value="1"/>
</dbReference>
<evidence type="ECO:0000313" key="4">
    <source>
        <dbReference type="Proteomes" id="UP000220922"/>
    </source>
</evidence>
<organism evidence="3 4">
    <name type="scientific">Candidatus Chloroploca asiatica</name>
    <dbReference type="NCBI Taxonomy" id="1506545"/>
    <lineage>
        <taxon>Bacteria</taxon>
        <taxon>Bacillati</taxon>
        <taxon>Chloroflexota</taxon>
        <taxon>Chloroflexia</taxon>
        <taxon>Chloroflexales</taxon>
        <taxon>Chloroflexineae</taxon>
        <taxon>Oscillochloridaceae</taxon>
        <taxon>Candidatus Chloroploca</taxon>
    </lineage>
</organism>
<dbReference type="Proteomes" id="UP000220922">
    <property type="component" value="Unassembled WGS sequence"/>
</dbReference>
<gene>
    <name evidence="3" type="ORF">A9Q02_00975</name>
</gene>
<dbReference type="GO" id="GO:0046914">
    <property type="term" value="F:transition metal ion binding"/>
    <property type="evidence" value="ECO:0007669"/>
    <property type="project" value="InterPro"/>
</dbReference>
<dbReference type="InterPro" id="IPR007167">
    <property type="entry name" value="Fe-transptr_FeoA-like"/>
</dbReference>
<dbReference type="InterPro" id="IPR053184">
    <property type="entry name" value="FeoA-like"/>
</dbReference>
<dbReference type="AlphaFoldDB" id="A0A2H3KNQ2"/>
<evidence type="ECO:0000256" key="1">
    <source>
        <dbReference type="ARBA" id="ARBA00023004"/>
    </source>
</evidence>
<dbReference type="Pfam" id="PF04023">
    <property type="entry name" value="FeoA"/>
    <property type="match status" value="1"/>
</dbReference>
<name>A0A2H3KNQ2_9CHLR</name>
<dbReference type="SMART" id="SM00899">
    <property type="entry name" value="FeoA"/>
    <property type="match status" value="1"/>
</dbReference>
<protein>
    <submittedName>
        <fullName evidence="3">Iron transporter FeoA</fullName>
    </submittedName>
</protein>
<keyword evidence="4" id="KW-1185">Reference proteome</keyword>
<dbReference type="InterPro" id="IPR008988">
    <property type="entry name" value="Transcriptional_repressor_C"/>
</dbReference>
<accession>A0A2H3KNQ2</accession>
<evidence type="ECO:0000259" key="2">
    <source>
        <dbReference type="SMART" id="SM00899"/>
    </source>
</evidence>
<reference evidence="3 4" key="1">
    <citation type="submission" date="2016-05" db="EMBL/GenBank/DDBJ databases">
        <authorList>
            <person name="Lavstsen T."/>
            <person name="Jespersen J.S."/>
        </authorList>
    </citation>
    <scope>NUCLEOTIDE SEQUENCE [LARGE SCALE GENOMIC DNA]</scope>
    <source>
        <strain evidence="3 4">B7-9</strain>
    </source>
</reference>
<sequence>MHIADETTLPLSLVEVGAYVRIVRFNGGMRSAHRLAELGVIPGTELTIITTHGGGMVIGIGDTRLALGRGLAHKVLVTFLERKQ</sequence>
<evidence type="ECO:0000313" key="3">
    <source>
        <dbReference type="EMBL" id="PDV99816.1"/>
    </source>
</evidence>
<feature type="domain" description="Ferrous iron transporter FeoA-like" evidence="2">
    <location>
        <begin position="9"/>
        <end position="79"/>
    </location>
</feature>
<comment type="caution">
    <text evidence="3">The sequence shown here is derived from an EMBL/GenBank/DDBJ whole genome shotgun (WGS) entry which is preliminary data.</text>
</comment>
<dbReference type="InterPro" id="IPR038157">
    <property type="entry name" value="FeoA_core_dom"/>
</dbReference>